<reference evidence="1" key="1">
    <citation type="submission" date="2018-05" db="EMBL/GenBank/DDBJ databases">
        <authorList>
            <person name="Lanie J.A."/>
            <person name="Ng W.-L."/>
            <person name="Kazmierczak K.M."/>
            <person name="Andrzejewski T.M."/>
            <person name="Davidsen T.M."/>
            <person name="Wayne K.J."/>
            <person name="Tettelin H."/>
            <person name="Glass J.I."/>
            <person name="Rusch D."/>
            <person name="Podicherti R."/>
            <person name="Tsui H.-C.T."/>
            <person name="Winkler M.E."/>
        </authorList>
    </citation>
    <scope>NUCLEOTIDE SEQUENCE</scope>
</reference>
<accession>A0A382B5U0</accession>
<organism evidence="1">
    <name type="scientific">marine metagenome</name>
    <dbReference type="NCBI Taxonomy" id="408172"/>
    <lineage>
        <taxon>unclassified sequences</taxon>
        <taxon>metagenomes</taxon>
        <taxon>ecological metagenomes</taxon>
    </lineage>
</organism>
<name>A0A382B5U0_9ZZZZ</name>
<dbReference type="EMBL" id="UINC01028342">
    <property type="protein sequence ID" value="SVB09166.1"/>
    <property type="molecule type" value="Genomic_DNA"/>
</dbReference>
<protein>
    <submittedName>
        <fullName evidence="1">Uncharacterized protein</fullName>
    </submittedName>
</protein>
<gene>
    <name evidence="1" type="ORF">METZ01_LOCUS162020</name>
</gene>
<proteinExistence type="predicted"/>
<sequence length="70" mass="8371">MFDGSVSKIHVFLDLDVYSSSRKLNEMKVVLDQEMKNQIVIKIREITILNKLKVQLSKKLFAYYFQFQNR</sequence>
<evidence type="ECO:0000313" key="1">
    <source>
        <dbReference type="EMBL" id="SVB09166.1"/>
    </source>
</evidence>
<dbReference type="AlphaFoldDB" id="A0A382B5U0"/>